<feature type="compositionally biased region" description="Basic and acidic residues" evidence="1">
    <location>
        <begin position="86"/>
        <end position="99"/>
    </location>
</feature>
<keyword evidence="3" id="KW-1185">Reference proteome</keyword>
<dbReference type="EMBL" id="CABPSH010000004">
    <property type="protein sequence ID" value="VVE08920.1"/>
    <property type="molecule type" value="Genomic_DNA"/>
</dbReference>
<name>A0A5E4VDD4_9BURK</name>
<feature type="compositionally biased region" description="Basic and acidic residues" evidence="1">
    <location>
        <begin position="127"/>
        <end position="136"/>
    </location>
</feature>
<accession>A0A5E4VDD4</accession>
<protein>
    <submittedName>
        <fullName evidence="2">Uncharacterized protein</fullName>
    </submittedName>
</protein>
<dbReference type="AlphaFoldDB" id="A0A5E4VDD4"/>
<feature type="compositionally biased region" description="Basic residues" evidence="1">
    <location>
        <begin position="173"/>
        <end position="185"/>
    </location>
</feature>
<sequence>MAPQRLLDPGGPGACRACVDARARATAFASRLLVYRHAWRGQDNALAHSGQGAQLRDGDYGRAVRRVQGLPGDRRRALRRLRRNGRGIESRRRRDDVVARKGRLRAGGRPLQGLHDRRGAHAHGARVQRDAQDARRAARARQIHSGDDRSSENSGHRALALPAIQSQADAGRAHRVASHDHSRRGRDRERAAGVASARQGGRRQHARRVVAHRSGHCLCRGAPDRDGRARHARCDRSERARAAARRPQGRIAYRPAGRGRRNGRAQLLVCGGIAGSWQLAAQDRPGAIRPPSRVGRLAGSGGRATSGRRIVARGRPTVLPDCHARTR</sequence>
<organism evidence="2 3">
    <name type="scientific">Pandoraea eparura</name>
    <dbReference type="NCBI Taxonomy" id="2508291"/>
    <lineage>
        <taxon>Bacteria</taxon>
        <taxon>Pseudomonadati</taxon>
        <taxon>Pseudomonadota</taxon>
        <taxon>Betaproteobacteria</taxon>
        <taxon>Burkholderiales</taxon>
        <taxon>Burkholderiaceae</taxon>
        <taxon>Pandoraea</taxon>
    </lineage>
</organism>
<reference evidence="2 3" key="1">
    <citation type="submission" date="2019-08" db="EMBL/GenBank/DDBJ databases">
        <authorList>
            <person name="Peeters C."/>
        </authorList>
    </citation>
    <scope>NUCLEOTIDE SEQUENCE [LARGE SCALE GENOMIC DNA]</scope>
    <source>
        <strain evidence="2 3">LMG 31012</strain>
    </source>
</reference>
<feature type="region of interest" description="Disordered" evidence="1">
    <location>
        <begin position="79"/>
        <end position="209"/>
    </location>
</feature>
<proteinExistence type="predicted"/>
<evidence type="ECO:0000313" key="3">
    <source>
        <dbReference type="Proteomes" id="UP000400981"/>
    </source>
</evidence>
<gene>
    <name evidence="2" type="ORF">PEP31012_02528</name>
</gene>
<evidence type="ECO:0000256" key="1">
    <source>
        <dbReference type="SAM" id="MobiDB-lite"/>
    </source>
</evidence>
<feature type="compositionally biased region" description="Basic and acidic residues" evidence="1">
    <location>
        <begin position="144"/>
        <end position="155"/>
    </location>
</feature>
<dbReference type="Proteomes" id="UP000400981">
    <property type="component" value="Unassembled WGS sequence"/>
</dbReference>
<feature type="compositionally biased region" description="Basic residues" evidence="1">
    <location>
        <begin position="200"/>
        <end position="209"/>
    </location>
</feature>
<evidence type="ECO:0000313" key="2">
    <source>
        <dbReference type="EMBL" id="VVE08920.1"/>
    </source>
</evidence>